<dbReference type="Proteomes" id="UP000189739">
    <property type="component" value="Unassembled WGS sequence"/>
</dbReference>
<keyword evidence="1" id="KW-1133">Transmembrane helix</keyword>
<name>A0A1S9PCM0_9SPHI</name>
<dbReference type="RefSeq" id="WP_078349265.1">
    <property type="nucleotide sequence ID" value="NZ_MBTF01000023.1"/>
</dbReference>
<dbReference type="AlphaFoldDB" id="A0A1S9PCM0"/>
<dbReference type="OrthoDB" id="798550at2"/>
<organism evidence="2 3">
    <name type="scientific">Mucilaginibacter pedocola</name>
    <dbReference type="NCBI Taxonomy" id="1792845"/>
    <lineage>
        <taxon>Bacteria</taxon>
        <taxon>Pseudomonadati</taxon>
        <taxon>Bacteroidota</taxon>
        <taxon>Sphingobacteriia</taxon>
        <taxon>Sphingobacteriales</taxon>
        <taxon>Sphingobacteriaceae</taxon>
        <taxon>Mucilaginibacter</taxon>
    </lineage>
</organism>
<evidence type="ECO:0000256" key="1">
    <source>
        <dbReference type="SAM" id="Phobius"/>
    </source>
</evidence>
<protein>
    <submittedName>
        <fullName evidence="2">Uncharacterized protein</fullName>
    </submittedName>
</protein>
<evidence type="ECO:0000313" key="2">
    <source>
        <dbReference type="EMBL" id="OOQ58567.1"/>
    </source>
</evidence>
<proteinExistence type="predicted"/>
<keyword evidence="1" id="KW-0472">Membrane</keyword>
<accession>A0A1S9PCM0</accession>
<keyword evidence="3" id="KW-1185">Reference proteome</keyword>
<feature type="transmembrane region" description="Helical" evidence="1">
    <location>
        <begin position="72"/>
        <end position="91"/>
    </location>
</feature>
<feature type="transmembrane region" description="Helical" evidence="1">
    <location>
        <begin position="20"/>
        <end position="37"/>
    </location>
</feature>
<feature type="transmembrane region" description="Helical" evidence="1">
    <location>
        <begin position="43"/>
        <end position="60"/>
    </location>
</feature>
<dbReference type="EMBL" id="MBTF01000023">
    <property type="protein sequence ID" value="OOQ58567.1"/>
    <property type="molecule type" value="Genomic_DNA"/>
</dbReference>
<evidence type="ECO:0000313" key="3">
    <source>
        <dbReference type="Proteomes" id="UP000189739"/>
    </source>
</evidence>
<keyword evidence="1" id="KW-0812">Transmembrane</keyword>
<gene>
    <name evidence="2" type="ORF">BC343_07830</name>
</gene>
<comment type="caution">
    <text evidence="2">The sequence shown here is derived from an EMBL/GenBank/DDBJ whole genome shotgun (WGS) entry which is preliminary data.</text>
</comment>
<reference evidence="2 3" key="1">
    <citation type="submission" date="2016-07" db="EMBL/GenBank/DDBJ databases">
        <title>Genomic analysis of zinc-resistant bacterium Mucilaginibacter pedocola TBZ30.</title>
        <authorList>
            <person name="Huang J."/>
            <person name="Tang J."/>
        </authorList>
    </citation>
    <scope>NUCLEOTIDE SEQUENCE [LARGE SCALE GENOMIC DNA]</scope>
    <source>
        <strain evidence="2 3">TBZ30</strain>
    </source>
</reference>
<dbReference type="STRING" id="1792845.BC343_07830"/>
<sequence>MIPENLYKRRRQHDNTPPQLLLIVTNCIVLAVLISLFSTCDKINNIFWAALAILALYNAYTIRINRELYNRLHVIVYVVSIIGMALVFYYINKHPHNC</sequence>